<dbReference type="Gene3D" id="1.10.530.10">
    <property type="match status" value="1"/>
</dbReference>
<comment type="caution">
    <text evidence="3">The sequence shown here is derived from an EMBL/GenBank/DDBJ whole genome shotgun (WGS) entry which is preliminary data.</text>
</comment>
<sequence>MRVFVCVLCVVWSATVLAAGGEPDSRAASVASPATGKANETADKPQAETQQPKIAPNPAPTEAENIFLDRLMRAESGGRQFAKNPLSSALGPYQFIESTFLDVVKRNLPDLAAGKNDFEILALRTDYAVSRTVALLFTRENAAALAEKNQPATPANLRLAFFAGAATALKVLEAEPEERVSGIFSEAAVRANPFLSPMTARQLIERSAREAERGGTVTVALSGRSPVSAPQKPRIAVRCNLQLASCRKWLALAEARLNARTGPLKTAAKASQRQP</sequence>
<dbReference type="EMBL" id="JAEMUK010000078">
    <property type="protein sequence ID" value="MBJ7544290.1"/>
    <property type="molecule type" value="Genomic_DNA"/>
</dbReference>
<evidence type="ECO:0000256" key="1">
    <source>
        <dbReference type="SAM" id="MobiDB-lite"/>
    </source>
</evidence>
<dbReference type="RefSeq" id="WP_155955203.1">
    <property type="nucleotide sequence ID" value="NZ_JAEMUK010000078.1"/>
</dbReference>
<gene>
    <name evidence="3" type="ORF">JDN41_12115</name>
</gene>
<evidence type="ECO:0000313" key="4">
    <source>
        <dbReference type="Proteomes" id="UP000623250"/>
    </source>
</evidence>
<evidence type="ECO:0000313" key="3">
    <source>
        <dbReference type="EMBL" id="MBJ7544290.1"/>
    </source>
</evidence>
<dbReference type="AlphaFoldDB" id="A0A8I1GE50"/>
<accession>A0A8I1GE50</accession>
<evidence type="ECO:0000256" key="2">
    <source>
        <dbReference type="SAM" id="SignalP"/>
    </source>
</evidence>
<feature type="chain" id="PRO_5034778883" description="Transglycosylase SLT domain-containing protein" evidence="2">
    <location>
        <begin position="19"/>
        <end position="275"/>
    </location>
</feature>
<reference evidence="3 4" key="1">
    <citation type="submission" date="2020-12" db="EMBL/GenBank/DDBJ databases">
        <title>Revised draft genomes of Rhodomicrobium vannielii ATCC 17100 and Rhodomicrobium udaipurense JA643.</title>
        <authorList>
            <person name="Conners E.M."/>
            <person name="Davenport E.J."/>
            <person name="Bose A."/>
        </authorList>
    </citation>
    <scope>NUCLEOTIDE SEQUENCE [LARGE SCALE GENOMIC DNA]</scope>
    <source>
        <strain evidence="3 4">JA643</strain>
    </source>
</reference>
<organism evidence="3 4">
    <name type="scientific">Rhodomicrobium udaipurense</name>
    <dbReference type="NCBI Taxonomy" id="1202716"/>
    <lineage>
        <taxon>Bacteria</taxon>
        <taxon>Pseudomonadati</taxon>
        <taxon>Pseudomonadota</taxon>
        <taxon>Alphaproteobacteria</taxon>
        <taxon>Hyphomicrobiales</taxon>
        <taxon>Hyphomicrobiaceae</taxon>
        <taxon>Rhodomicrobium</taxon>
    </lineage>
</organism>
<dbReference type="Proteomes" id="UP000623250">
    <property type="component" value="Unassembled WGS sequence"/>
</dbReference>
<evidence type="ECO:0008006" key="5">
    <source>
        <dbReference type="Google" id="ProtNLM"/>
    </source>
</evidence>
<feature type="region of interest" description="Disordered" evidence="1">
    <location>
        <begin position="23"/>
        <end position="60"/>
    </location>
</feature>
<keyword evidence="2" id="KW-0732">Signal</keyword>
<feature type="signal peptide" evidence="2">
    <location>
        <begin position="1"/>
        <end position="18"/>
    </location>
</feature>
<proteinExistence type="predicted"/>
<protein>
    <recommendedName>
        <fullName evidence="5">Transglycosylase SLT domain-containing protein</fullName>
    </recommendedName>
</protein>
<keyword evidence="4" id="KW-1185">Reference proteome</keyword>
<name>A0A8I1GE50_9HYPH</name>